<evidence type="ECO:0000256" key="8">
    <source>
        <dbReference type="HAMAP-Rule" id="MF_00484"/>
    </source>
</evidence>
<dbReference type="GO" id="GO:0005978">
    <property type="term" value="P:glycogen biosynthetic process"/>
    <property type="evidence" value="ECO:0007669"/>
    <property type="project" value="UniProtKB-UniRule"/>
</dbReference>
<dbReference type="Proteomes" id="UP000501926">
    <property type="component" value="Chromosome"/>
</dbReference>
<comment type="function">
    <text evidence="2 8">Synthesizes alpha-1,4-glucan chains using ADP-glucose.</text>
</comment>
<dbReference type="SUPFAM" id="SSF53756">
    <property type="entry name" value="UDP-Glycosyltransferase/glycogen phosphorylase"/>
    <property type="match status" value="1"/>
</dbReference>
<evidence type="ECO:0000259" key="9">
    <source>
        <dbReference type="Pfam" id="PF00534"/>
    </source>
</evidence>
<dbReference type="EMBL" id="CP049055">
    <property type="protein sequence ID" value="QII12986.1"/>
    <property type="molecule type" value="Genomic_DNA"/>
</dbReference>
<dbReference type="AlphaFoldDB" id="A0A6G7GTT6"/>
<evidence type="ECO:0000256" key="5">
    <source>
        <dbReference type="ARBA" id="ARBA00022676"/>
    </source>
</evidence>
<dbReference type="Pfam" id="PF00534">
    <property type="entry name" value="Glycos_transf_1"/>
    <property type="match status" value="1"/>
</dbReference>
<dbReference type="EC" id="2.4.1.21" evidence="8"/>
<keyword evidence="6 8" id="KW-0808">Transferase</keyword>
<reference evidence="11 12" key="1">
    <citation type="submission" date="2020-02" db="EMBL/GenBank/DDBJ databases">
        <title>Newly sequenced genome of strain CSTR1 showed variability in Candidatus Kuenenia stuttgartiensis genomes.</title>
        <authorList>
            <person name="Ding C."/>
            <person name="Adrian L."/>
        </authorList>
    </citation>
    <scope>NUCLEOTIDE SEQUENCE [LARGE SCALE GENOMIC DNA]</scope>
    <source>
        <strain evidence="11 12">CSTR1</strain>
    </source>
</reference>
<organism evidence="11 12">
    <name type="scientific">Kuenenia stuttgartiensis</name>
    <dbReference type="NCBI Taxonomy" id="174633"/>
    <lineage>
        <taxon>Bacteria</taxon>
        <taxon>Pseudomonadati</taxon>
        <taxon>Planctomycetota</taxon>
        <taxon>Candidatus Brocadiia</taxon>
        <taxon>Candidatus Brocadiales</taxon>
        <taxon>Candidatus Brocadiaceae</taxon>
        <taxon>Candidatus Kuenenia</taxon>
    </lineage>
</organism>
<evidence type="ECO:0000256" key="6">
    <source>
        <dbReference type="ARBA" id="ARBA00022679"/>
    </source>
</evidence>
<dbReference type="Gene3D" id="3.40.50.2000">
    <property type="entry name" value="Glycogen Phosphorylase B"/>
    <property type="match status" value="2"/>
</dbReference>
<evidence type="ECO:0000256" key="7">
    <source>
        <dbReference type="ARBA" id="ARBA00023056"/>
    </source>
</evidence>
<dbReference type="InterPro" id="IPR001296">
    <property type="entry name" value="Glyco_trans_1"/>
</dbReference>
<feature type="binding site" evidence="8">
    <location>
        <position position="15"/>
    </location>
    <ligand>
        <name>ADP-alpha-D-glucose</name>
        <dbReference type="ChEBI" id="CHEBI:57498"/>
    </ligand>
</feature>
<dbReference type="InterPro" id="IPR011835">
    <property type="entry name" value="GS/SS"/>
</dbReference>
<dbReference type="HAMAP" id="MF_00484">
    <property type="entry name" value="Glycogen_synth"/>
    <property type="match status" value="1"/>
</dbReference>
<dbReference type="InterPro" id="IPR013534">
    <property type="entry name" value="Starch_synth_cat_dom"/>
</dbReference>
<keyword evidence="7 8" id="KW-0320">Glycogen biosynthesis</keyword>
<name>A0A6G7GTT6_KUEST</name>
<feature type="domain" description="Glycosyl transferase family 1" evidence="9">
    <location>
        <begin position="296"/>
        <end position="458"/>
    </location>
</feature>
<dbReference type="PANTHER" id="PTHR45825:SF11">
    <property type="entry name" value="ALPHA AMYLASE DOMAIN-CONTAINING PROTEIN"/>
    <property type="match status" value="1"/>
</dbReference>
<dbReference type="PANTHER" id="PTHR45825">
    <property type="entry name" value="GRANULE-BOUND STARCH SYNTHASE 1, CHLOROPLASTIC/AMYLOPLASTIC"/>
    <property type="match status" value="1"/>
</dbReference>
<evidence type="ECO:0000313" key="11">
    <source>
        <dbReference type="EMBL" id="QII12986.1"/>
    </source>
</evidence>
<dbReference type="NCBIfam" id="NF001899">
    <property type="entry name" value="PRK00654.1-2"/>
    <property type="match status" value="1"/>
</dbReference>
<evidence type="ECO:0000256" key="3">
    <source>
        <dbReference type="ARBA" id="ARBA00004964"/>
    </source>
</evidence>
<sequence length="487" mass="55905">MNVVYVSSEVLPFAKSGGLADISSVIPKNLNKLGVNVIVMMPFYNIVKECNCTIEKTDITFTVTIGDDAKTCCVYKSCLPGTDVPIYFLHNEHYFGKNGLYNYPGTMRNYEDNCERFVFFARSALELMLRLKPCPDIIHCNDWQTGLVPVYLKTIYRNNECFKKTRTIMTIHNLAFQGLFPADCMKYTGLDWGLFHPAYLEFYGMINFLKAGIIFSDSITTVSETYAEEIQTQEFGERLDGVLRTRSKDIYGILNGIDYSLWNPESDTLIADNYSDKNLSGKHVCKKALQRKLELQEKAVPIIAMITRLTAQKGLDLVMKIFNKLLRLDIQFVLLGSGEPAYQEFFKQYSKIVPAKVSANISFNEPLAHEIEAGADIFLMPSRYEPCGLNQLYSIKYGTVPIVRHTGGLADTIFDVRHEKVYKEKANGFSFKEYNADLLYATIIRALDFYKNRSEWTKLMRNGMKQNWLWEESARKYISLYEKILRN</sequence>
<dbReference type="CDD" id="cd03791">
    <property type="entry name" value="GT5_Glycogen_synthase_DULL1-like"/>
    <property type="match status" value="1"/>
</dbReference>
<dbReference type="RefSeq" id="WP_164995287.1">
    <property type="nucleotide sequence ID" value="NZ_CP049055.1"/>
</dbReference>
<comment type="catalytic activity">
    <reaction evidence="1 8">
        <text>[(1-&gt;4)-alpha-D-glucosyl](n) + ADP-alpha-D-glucose = [(1-&gt;4)-alpha-D-glucosyl](n+1) + ADP + H(+)</text>
        <dbReference type="Rhea" id="RHEA:18189"/>
        <dbReference type="Rhea" id="RHEA-COMP:9584"/>
        <dbReference type="Rhea" id="RHEA-COMP:9587"/>
        <dbReference type="ChEBI" id="CHEBI:15378"/>
        <dbReference type="ChEBI" id="CHEBI:15444"/>
        <dbReference type="ChEBI" id="CHEBI:57498"/>
        <dbReference type="ChEBI" id="CHEBI:456216"/>
        <dbReference type="EC" id="2.4.1.21"/>
    </reaction>
</comment>
<protein>
    <recommendedName>
        <fullName evidence="8">Glycogen synthase</fullName>
        <ecNumber evidence="8">2.4.1.21</ecNumber>
    </recommendedName>
    <alternativeName>
        <fullName evidence="8">Starch [bacterial glycogen] synthase</fullName>
    </alternativeName>
</protein>
<keyword evidence="5 8" id="KW-0328">Glycosyltransferase</keyword>
<evidence type="ECO:0000313" key="12">
    <source>
        <dbReference type="Proteomes" id="UP000501926"/>
    </source>
</evidence>
<evidence type="ECO:0000256" key="1">
    <source>
        <dbReference type="ARBA" id="ARBA00001478"/>
    </source>
</evidence>
<accession>A0A6G7GTT6</accession>
<evidence type="ECO:0000256" key="4">
    <source>
        <dbReference type="ARBA" id="ARBA00010281"/>
    </source>
</evidence>
<dbReference type="GO" id="GO:0009011">
    <property type="term" value="F:alpha-1,4-glucan glucosyltransferase (ADP-glucose donor) activity"/>
    <property type="evidence" value="ECO:0007669"/>
    <property type="project" value="UniProtKB-UniRule"/>
</dbReference>
<comment type="similarity">
    <text evidence="4 8">Belongs to the glycosyltransferase 1 family. Bacterial/plant glycogen synthase subfamily.</text>
</comment>
<dbReference type="UniPathway" id="UPA00164"/>
<dbReference type="NCBIfam" id="TIGR02095">
    <property type="entry name" value="glgA"/>
    <property type="match status" value="1"/>
</dbReference>
<dbReference type="GO" id="GO:0004373">
    <property type="term" value="F:alpha-1,4-glucan glucosyltransferase (UDP-glucose donor) activity"/>
    <property type="evidence" value="ECO:0007669"/>
    <property type="project" value="InterPro"/>
</dbReference>
<proteinExistence type="inferred from homology"/>
<evidence type="ECO:0000259" key="10">
    <source>
        <dbReference type="Pfam" id="PF08323"/>
    </source>
</evidence>
<gene>
    <name evidence="8 11" type="primary">glgA</name>
    <name evidence="11" type="ORF">KsCSTR_36070</name>
</gene>
<evidence type="ECO:0000256" key="2">
    <source>
        <dbReference type="ARBA" id="ARBA00002764"/>
    </source>
</evidence>
<dbReference type="Pfam" id="PF08323">
    <property type="entry name" value="Glyco_transf_5"/>
    <property type="match status" value="1"/>
</dbReference>
<comment type="pathway">
    <text evidence="3 8">Glycan biosynthesis; glycogen biosynthesis.</text>
</comment>
<feature type="domain" description="Starch synthase catalytic" evidence="10">
    <location>
        <begin position="2"/>
        <end position="244"/>
    </location>
</feature>